<organism evidence="1 2">
    <name type="scientific">Epilithonimonas hominis</name>
    <dbReference type="NCBI Taxonomy" id="420404"/>
    <lineage>
        <taxon>Bacteria</taxon>
        <taxon>Pseudomonadati</taxon>
        <taxon>Bacteroidota</taxon>
        <taxon>Flavobacteriia</taxon>
        <taxon>Flavobacteriales</taxon>
        <taxon>Weeksellaceae</taxon>
        <taxon>Chryseobacterium group</taxon>
        <taxon>Epilithonimonas</taxon>
    </lineage>
</organism>
<dbReference type="EMBL" id="RJTU01000015">
    <property type="protein sequence ID" value="ROI14645.1"/>
    <property type="molecule type" value="Genomic_DNA"/>
</dbReference>
<keyword evidence="1" id="KW-0378">Hydrolase</keyword>
<evidence type="ECO:0000313" key="1">
    <source>
        <dbReference type="EMBL" id="ROI14645.1"/>
    </source>
</evidence>
<dbReference type="GO" id="GO:0004519">
    <property type="term" value="F:endonuclease activity"/>
    <property type="evidence" value="ECO:0007669"/>
    <property type="project" value="UniProtKB-KW"/>
</dbReference>
<reference evidence="2" key="1">
    <citation type="submission" date="2018-11" db="EMBL/GenBank/DDBJ databases">
        <title>Proposal to divide the Flavobacteriaceae and reorganize its genera based on Amino Acid Identity values calculated from whole genome sequences.</title>
        <authorList>
            <person name="Nicholson A.C."/>
            <person name="Gulvik C.A."/>
            <person name="Whitney A.M."/>
            <person name="Humrighouse B.W."/>
            <person name="Bell M."/>
            <person name="Holmes B."/>
            <person name="Steigerwalt A."/>
            <person name="Villarma A."/>
            <person name="Sheth M."/>
            <person name="Batra D."/>
            <person name="Pryor J."/>
            <person name="Bernardet J.-F."/>
            <person name="Hugo C."/>
            <person name="Kampfer P."/>
            <person name="Newman J."/>
            <person name="Mcquiston J."/>
        </authorList>
    </citation>
    <scope>NUCLEOTIDE SEQUENCE [LARGE SCALE GENOMIC DNA]</scope>
    <source>
        <strain evidence="2">DSM 22165</strain>
    </source>
</reference>
<name>A0A3N0XBX0_9FLAO</name>
<gene>
    <name evidence="1" type="ORF">EGH73_02455</name>
</gene>
<keyword evidence="1" id="KW-0540">Nuclease</keyword>
<evidence type="ECO:0000313" key="2">
    <source>
        <dbReference type="Proteomes" id="UP000267623"/>
    </source>
</evidence>
<keyword evidence="1" id="KW-0255">Endonuclease</keyword>
<dbReference type="AlphaFoldDB" id="A0A3N0XBX0"/>
<sequence>MIILFEEYHYKTEDLSKVLTERYYFPVNGIESKINFVGYYFNPQINDGKGDAVIIFPKVFINRINEKELAFDEFEPETLINPTLGIINRLKETGKDKLIFEISTWLYRAIQQFNKRHFYNSITENQFINQIVTNLDENSSTELDIILSLLRFHKENQDLFTFIAKTAHSQQNKINWHKTINKKQPIIQNNTPIYVDLATTRKRVNDDEELLILFYSTLNFIKEKYSFNFIPPQNYELIKGHKFESVLRKGCRLLKSIKYKYYSDKMISLYKLLYAYFERSEQTQSKKQMEEILLIKDFNIVFEDMIDDLIGDTTLLPELKSHADGKQIDHIYKYKSLLIEDEIYFVGDSKYYKPQNNVGKNSKAKQFTYAKNVIQYNIDLFNNENLDQRIRYRENETEGYNITPNFFISAFVNQDFDFSKSYLNETGKPIMQYHFENRLFDRDTLFVQSYNINFLFVLSAYLSRNSTLKNNFKKDTQKTFREKLVAFINEKYKFYKVKPIEDNFINQHFKLLNGKVYKPSQLENELILAFEKDSDIDEVISKFETELEEKTDYILT</sequence>
<proteinExistence type="predicted"/>
<dbReference type="Proteomes" id="UP000267623">
    <property type="component" value="Unassembled WGS sequence"/>
</dbReference>
<comment type="caution">
    <text evidence="1">The sequence shown here is derived from an EMBL/GenBank/DDBJ whole genome shotgun (WGS) entry which is preliminary data.</text>
</comment>
<dbReference type="Pfam" id="PF09563">
    <property type="entry name" value="RE_LlaJI"/>
    <property type="match status" value="1"/>
</dbReference>
<protein>
    <submittedName>
        <fullName evidence="1">LlaJI family restriction endonuclease</fullName>
    </submittedName>
</protein>
<dbReference type="RefSeq" id="WP_123280522.1">
    <property type="nucleotide sequence ID" value="NZ_RJTU01000015.1"/>
</dbReference>
<accession>A0A3N0XBX0</accession>
<dbReference type="InterPro" id="IPR018579">
    <property type="entry name" value="Restrct_endonuc_II_LlaJI"/>
</dbReference>